<evidence type="ECO:0000313" key="2">
    <source>
        <dbReference type="EMBL" id="AKX34219.1"/>
    </source>
</evidence>
<dbReference type="PATRIC" id="fig|216942.3.peg.592"/>
<keyword evidence="3" id="KW-1185">Reference proteome</keyword>
<accession>A0A0K1W1M0</accession>
<dbReference type="RefSeq" id="WP_075058317.1">
    <property type="nucleotide sequence ID" value="NZ_CP012357.1"/>
</dbReference>
<gene>
    <name evidence="2" type="ORF">SLITO_v1c05850</name>
</gene>
<keyword evidence="1" id="KW-0812">Transmembrane</keyword>
<dbReference type="KEGG" id="sll:SLITO_v1c05850"/>
<name>A0A0K1W1M0_9MOLU</name>
<feature type="transmembrane region" description="Helical" evidence="1">
    <location>
        <begin position="22"/>
        <end position="44"/>
    </location>
</feature>
<protein>
    <submittedName>
        <fullName evidence="2">Uncharacterized protein</fullName>
    </submittedName>
</protein>
<evidence type="ECO:0000256" key="1">
    <source>
        <dbReference type="SAM" id="Phobius"/>
    </source>
</evidence>
<dbReference type="EMBL" id="CP012357">
    <property type="protein sequence ID" value="AKX34219.1"/>
    <property type="molecule type" value="Genomic_DNA"/>
</dbReference>
<dbReference type="Proteomes" id="UP000067476">
    <property type="component" value="Chromosome"/>
</dbReference>
<proteinExistence type="predicted"/>
<feature type="transmembrane region" description="Helical" evidence="1">
    <location>
        <begin position="79"/>
        <end position="104"/>
    </location>
</feature>
<dbReference type="AlphaFoldDB" id="A0A0K1W1M0"/>
<reference evidence="2 3" key="1">
    <citation type="journal article" date="2015" name="Genome Announc.">
        <title>Complete Genome Sequence of Spiroplasma litorale TN-1T (DSM 21781), a Bacterium Isolated from a Green-Eyed Horsefly (Tabanus nigrovittatus).</title>
        <authorList>
            <person name="Lo W.S."/>
            <person name="Lai Y.C."/>
            <person name="Lien Y.W."/>
            <person name="Wang T.H."/>
            <person name="Kuo C.H."/>
        </authorList>
    </citation>
    <scope>NUCLEOTIDE SEQUENCE [LARGE SCALE GENOMIC DNA]</scope>
    <source>
        <strain evidence="2 3">TN-1</strain>
    </source>
</reference>
<organism evidence="2 3">
    <name type="scientific">Spiroplasma litorale</name>
    <dbReference type="NCBI Taxonomy" id="216942"/>
    <lineage>
        <taxon>Bacteria</taxon>
        <taxon>Bacillati</taxon>
        <taxon>Mycoplasmatota</taxon>
        <taxon>Mollicutes</taxon>
        <taxon>Entomoplasmatales</taxon>
        <taxon>Spiroplasmataceae</taxon>
        <taxon>Spiroplasma</taxon>
    </lineage>
</organism>
<keyword evidence="1" id="KW-0472">Membrane</keyword>
<evidence type="ECO:0000313" key="3">
    <source>
        <dbReference type="Proteomes" id="UP000067476"/>
    </source>
</evidence>
<keyword evidence="1" id="KW-1133">Transmembrane helix</keyword>
<sequence>MTASIVIKDFSIVAFIKSGLDFVFRSSISLLYSTVSLGFTPSIIFKLTSFLLKLMSTLFSILYKITVKVSFKEFVELKLIIVSPTFILSKFTLFDSLLIVALTISDW</sequence>